<gene>
    <name evidence="1" type="ORF">H920_04033</name>
</gene>
<organism evidence="1 2">
    <name type="scientific">Fukomys damarensis</name>
    <name type="common">Damaraland mole rat</name>
    <name type="synonym">Cryptomys damarensis</name>
    <dbReference type="NCBI Taxonomy" id="885580"/>
    <lineage>
        <taxon>Eukaryota</taxon>
        <taxon>Metazoa</taxon>
        <taxon>Chordata</taxon>
        <taxon>Craniata</taxon>
        <taxon>Vertebrata</taxon>
        <taxon>Euteleostomi</taxon>
        <taxon>Mammalia</taxon>
        <taxon>Eutheria</taxon>
        <taxon>Euarchontoglires</taxon>
        <taxon>Glires</taxon>
        <taxon>Rodentia</taxon>
        <taxon>Hystricomorpha</taxon>
        <taxon>Bathyergidae</taxon>
        <taxon>Fukomys</taxon>
    </lineage>
</organism>
<evidence type="ECO:0000313" key="1">
    <source>
        <dbReference type="EMBL" id="KFO34560.1"/>
    </source>
</evidence>
<accession>A0A091DW82</accession>
<sequence>MAQAAARIQGRRGWLLKPGLPPPCHYCGKSVKMNGGAKASNNRCCTQDVSLKTDREPQEPCSYPGYRRRYPRSRSSARLQLSNLTLFALSGLDRVIALRRRISVHLLEGEHQPSVEDSDKKLD</sequence>
<keyword evidence="2" id="KW-1185">Reference proteome</keyword>
<dbReference type="Proteomes" id="UP000028990">
    <property type="component" value="Unassembled WGS sequence"/>
</dbReference>
<protein>
    <submittedName>
        <fullName evidence="1">Uncharacterized protein</fullName>
    </submittedName>
</protein>
<name>A0A091DW82_FUKDA</name>
<dbReference type="AlphaFoldDB" id="A0A091DW82"/>
<proteinExistence type="predicted"/>
<dbReference type="EMBL" id="KN121935">
    <property type="protein sequence ID" value="KFO34560.1"/>
    <property type="molecule type" value="Genomic_DNA"/>
</dbReference>
<evidence type="ECO:0000313" key="2">
    <source>
        <dbReference type="Proteomes" id="UP000028990"/>
    </source>
</evidence>
<reference evidence="1 2" key="1">
    <citation type="submission" date="2013-11" db="EMBL/GenBank/DDBJ databases">
        <title>The Damaraland mole rat (Fukomys damarensis) genome and evolution of African mole rats.</title>
        <authorList>
            <person name="Gladyshev V.N."/>
            <person name="Fang X."/>
        </authorList>
    </citation>
    <scope>NUCLEOTIDE SEQUENCE [LARGE SCALE GENOMIC DNA]</scope>
    <source>
        <tissue evidence="1">Liver</tissue>
    </source>
</reference>